<dbReference type="AlphaFoldDB" id="A0A0L8HTQ6"/>
<evidence type="ECO:0000313" key="2">
    <source>
        <dbReference type="EMBL" id="KOF92587.1"/>
    </source>
</evidence>
<reference evidence="2" key="1">
    <citation type="submission" date="2015-07" db="EMBL/GenBank/DDBJ databases">
        <title>MeaNS - Measles Nucleotide Surveillance Program.</title>
        <authorList>
            <person name="Tran T."/>
            <person name="Druce J."/>
        </authorList>
    </citation>
    <scope>NUCLEOTIDE SEQUENCE</scope>
    <source>
        <strain evidence="2">UCB-OBI-ISO-001</strain>
        <tissue evidence="2">Gonad</tissue>
    </source>
</reference>
<sequence length="91" mass="10776">MNAAFYQLTSHLGGNYNLNKWSVSHIFEKSLLELNFKRQALKYYSQSQFLSDRAYNRNFMRICTFFISCSFTALLLLTYFKFHNNISAYSS</sequence>
<evidence type="ECO:0000256" key="1">
    <source>
        <dbReference type="SAM" id="Phobius"/>
    </source>
</evidence>
<proteinExistence type="predicted"/>
<feature type="transmembrane region" description="Helical" evidence="1">
    <location>
        <begin position="59"/>
        <end position="80"/>
    </location>
</feature>
<keyword evidence="1" id="KW-1133">Transmembrane helix</keyword>
<organism evidence="2">
    <name type="scientific">Octopus bimaculoides</name>
    <name type="common">California two-spotted octopus</name>
    <dbReference type="NCBI Taxonomy" id="37653"/>
    <lineage>
        <taxon>Eukaryota</taxon>
        <taxon>Metazoa</taxon>
        <taxon>Spiralia</taxon>
        <taxon>Lophotrochozoa</taxon>
        <taxon>Mollusca</taxon>
        <taxon>Cephalopoda</taxon>
        <taxon>Coleoidea</taxon>
        <taxon>Octopodiformes</taxon>
        <taxon>Octopoda</taxon>
        <taxon>Incirrata</taxon>
        <taxon>Octopodidae</taxon>
        <taxon>Octopus</taxon>
    </lineage>
</organism>
<dbReference type="EMBL" id="KQ417303">
    <property type="protein sequence ID" value="KOF92587.1"/>
    <property type="molecule type" value="Genomic_DNA"/>
</dbReference>
<name>A0A0L8HTQ6_OCTBM</name>
<keyword evidence="1" id="KW-0812">Transmembrane</keyword>
<protein>
    <submittedName>
        <fullName evidence="2">Uncharacterized protein</fullName>
    </submittedName>
</protein>
<gene>
    <name evidence="2" type="ORF">OCBIM_22006198mg</name>
</gene>
<accession>A0A0L8HTQ6</accession>
<keyword evidence="1" id="KW-0472">Membrane</keyword>